<evidence type="ECO:0000256" key="1">
    <source>
        <dbReference type="SAM" id="MobiDB-lite"/>
    </source>
</evidence>
<keyword evidence="3" id="KW-1185">Reference proteome</keyword>
<dbReference type="EMBL" id="KL142404">
    <property type="protein sequence ID" value="KDR69036.1"/>
    <property type="molecule type" value="Genomic_DNA"/>
</dbReference>
<dbReference type="Proteomes" id="UP000027222">
    <property type="component" value="Unassembled WGS sequence"/>
</dbReference>
<feature type="region of interest" description="Disordered" evidence="1">
    <location>
        <begin position="21"/>
        <end position="55"/>
    </location>
</feature>
<organism evidence="2 3">
    <name type="scientific">Galerina marginata (strain CBS 339.88)</name>
    <dbReference type="NCBI Taxonomy" id="685588"/>
    <lineage>
        <taxon>Eukaryota</taxon>
        <taxon>Fungi</taxon>
        <taxon>Dikarya</taxon>
        <taxon>Basidiomycota</taxon>
        <taxon>Agaricomycotina</taxon>
        <taxon>Agaricomycetes</taxon>
        <taxon>Agaricomycetidae</taxon>
        <taxon>Agaricales</taxon>
        <taxon>Agaricineae</taxon>
        <taxon>Strophariaceae</taxon>
        <taxon>Galerina</taxon>
    </lineage>
</organism>
<evidence type="ECO:0000313" key="2">
    <source>
        <dbReference type="EMBL" id="KDR69036.1"/>
    </source>
</evidence>
<gene>
    <name evidence="2" type="ORF">GALMADRAFT_933036</name>
</gene>
<accession>A0A067SDS1</accession>
<dbReference type="HOGENOM" id="CLU_900305_0_0_1"/>
<protein>
    <submittedName>
        <fullName evidence="2">Uncharacterized protein</fullName>
    </submittedName>
</protein>
<proteinExistence type="predicted"/>
<name>A0A067SDS1_GALM3</name>
<reference evidence="3" key="1">
    <citation type="journal article" date="2014" name="Proc. Natl. Acad. Sci. U.S.A.">
        <title>Extensive sampling of basidiomycete genomes demonstrates inadequacy of the white-rot/brown-rot paradigm for wood decay fungi.</title>
        <authorList>
            <person name="Riley R."/>
            <person name="Salamov A.A."/>
            <person name="Brown D.W."/>
            <person name="Nagy L.G."/>
            <person name="Floudas D."/>
            <person name="Held B.W."/>
            <person name="Levasseur A."/>
            <person name="Lombard V."/>
            <person name="Morin E."/>
            <person name="Otillar R."/>
            <person name="Lindquist E.A."/>
            <person name="Sun H."/>
            <person name="LaButti K.M."/>
            <person name="Schmutz J."/>
            <person name="Jabbour D."/>
            <person name="Luo H."/>
            <person name="Baker S.E."/>
            <person name="Pisabarro A.G."/>
            <person name="Walton J.D."/>
            <person name="Blanchette R.A."/>
            <person name="Henrissat B."/>
            <person name="Martin F."/>
            <person name="Cullen D."/>
            <person name="Hibbett D.S."/>
            <person name="Grigoriev I.V."/>
        </authorList>
    </citation>
    <scope>NUCLEOTIDE SEQUENCE [LARGE SCALE GENOMIC DNA]</scope>
    <source>
        <strain evidence="3">CBS 339.88</strain>
    </source>
</reference>
<dbReference type="AlphaFoldDB" id="A0A067SDS1"/>
<evidence type="ECO:0000313" key="3">
    <source>
        <dbReference type="Proteomes" id="UP000027222"/>
    </source>
</evidence>
<sequence>MRMYGCRSRAALIKMNFENLQRDESDSSTSSAGSEFIHMNPGSLPPKSRSGSTSQFPTFLPRDASPAIIDVHRLLRAGSNVSVMDRDRTSSKGPAEYLWSQHRRRIVRRLSGPTREEMTLSDGLRAAAFEKQTRIKLEPQHALVQVLEATSIVMTWCDVVRTVNIKLAVQTQKLGEEGAGTSTAMCELPRPMMARWITLTDGGQGIGFDDGKPPLPKPGTAAGRWSRKARNYLLLLPSFLSQRRKETVASYSRPLPRTFIDSHVRFHGLLRQCFNLRMAVTSVPKRTVNWVRGSSSRRRRWRYERWRRA</sequence>